<feature type="transmembrane region" description="Helical" evidence="4">
    <location>
        <begin position="109"/>
        <end position="134"/>
    </location>
</feature>
<feature type="domain" description="EGF-like" evidence="5">
    <location>
        <begin position="174"/>
        <end position="212"/>
    </location>
</feature>
<keyword evidence="4" id="KW-0472">Membrane</keyword>
<evidence type="ECO:0000259" key="5">
    <source>
        <dbReference type="PROSITE" id="PS50026"/>
    </source>
</evidence>
<feature type="domain" description="MAM" evidence="6">
    <location>
        <begin position="250"/>
        <end position="333"/>
    </location>
</feature>
<comment type="caution">
    <text evidence="2">Lacks conserved residue(s) required for the propagation of feature annotation.</text>
</comment>
<evidence type="ECO:0000256" key="1">
    <source>
        <dbReference type="ARBA" id="ARBA00023157"/>
    </source>
</evidence>
<feature type="domain" description="EGF-like" evidence="5">
    <location>
        <begin position="213"/>
        <end position="248"/>
    </location>
</feature>
<proteinExistence type="predicted"/>
<accession>A0A6J8BBK5</accession>
<dbReference type="SUPFAM" id="SSF57196">
    <property type="entry name" value="EGF/Laminin"/>
    <property type="match status" value="2"/>
</dbReference>
<keyword evidence="4" id="KW-1133">Transmembrane helix</keyword>
<dbReference type="EMBL" id="CACVKT020002857">
    <property type="protein sequence ID" value="CAC5380254.1"/>
    <property type="molecule type" value="Genomic_DNA"/>
</dbReference>
<dbReference type="SUPFAM" id="SSF49899">
    <property type="entry name" value="Concanavalin A-like lectins/glucanases"/>
    <property type="match status" value="1"/>
</dbReference>
<evidence type="ECO:0000256" key="3">
    <source>
        <dbReference type="SAM" id="MobiDB-lite"/>
    </source>
</evidence>
<dbReference type="InterPro" id="IPR000998">
    <property type="entry name" value="MAM_dom"/>
</dbReference>
<feature type="disulfide bond" evidence="2">
    <location>
        <begin position="183"/>
        <end position="200"/>
    </location>
</feature>
<keyword evidence="4" id="KW-0812">Transmembrane</keyword>
<dbReference type="PANTHER" id="PTHR24033:SF151">
    <property type="entry name" value="NOTCH 2"/>
    <property type="match status" value="1"/>
</dbReference>
<sequence length="372" mass="41532">MAIGLKQLKLKSKNQPEDIYENKVFSTTNKVETRKNDDTERPFYEDVDEDNHHKAKPNKYSEYPDKSQLYVNNESVRKEVLHEKEVKHLETKLPKQSNEKNNLVRNWKIATIILAVLSLATGSALISVTTVMLLKNGNPCENGFFSCQNGGECYVLNLKPKCACLNGFSGVNCSSTPCSIDPCQNNGQCAYSINSSQPVCECADGYSGNFCQVTPCSYVDCENNGTCVINGNISVCECASGFIGELCENYVCDFETNDAQACIFYQENLNTISWNRVSTGNLASYGPSGAADGIYYNLLQGSFTQSRIVERLVSWTIILNSPKCLSFKCHLYGTYLLVYIDKQSKYTLYSNIVMRAWKNIIIQVPNDTKKVG</sequence>
<dbReference type="InterPro" id="IPR051830">
    <property type="entry name" value="NOTCH_homolog"/>
</dbReference>
<dbReference type="SMART" id="SM00181">
    <property type="entry name" value="EGF"/>
    <property type="match status" value="3"/>
</dbReference>
<dbReference type="PROSITE" id="PS00022">
    <property type="entry name" value="EGF_1"/>
    <property type="match status" value="2"/>
</dbReference>
<evidence type="ECO:0000259" key="6">
    <source>
        <dbReference type="PROSITE" id="PS50060"/>
    </source>
</evidence>
<dbReference type="InterPro" id="IPR000742">
    <property type="entry name" value="EGF"/>
</dbReference>
<dbReference type="CDD" id="cd00054">
    <property type="entry name" value="EGF_CA"/>
    <property type="match status" value="1"/>
</dbReference>
<keyword evidence="8" id="KW-1185">Reference proteome</keyword>
<name>A0A6J8BBK5_MYTCO</name>
<dbReference type="Gene3D" id="2.60.120.200">
    <property type="match status" value="1"/>
</dbReference>
<keyword evidence="1 2" id="KW-1015">Disulfide bond</keyword>
<dbReference type="PROSITE" id="PS50026">
    <property type="entry name" value="EGF_3"/>
    <property type="match status" value="3"/>
</dbReference>
<dbReference type="OrthoDB" id="10045365at2759"/>
<feature type="disulfide bond" evidence="2">
    <location>
        <begin position="202"/>
        <end position="211"/>
    </location>
</feature>
<dbReference type="Pfam" id="PF00008">
    <property type="entry name" value="EGF"/>
    <property type="match status" value="1"/>
</dbReference>
<dbReference type="AlphaFoldDB" id="A0A6J8BBK5"/>
<feature type="domain" description="EGF-like" evidence="5">
    <location>
        <begin position="136"/>
        <end position="171"/>
    </location>
</feature>
<feature type="disulfide bond" evidence="2">
    <location>
        <begin position="238"/>
        <end position="247"/>
    </location>
</feature>
<feature type="compositionally biased region" description="Basic and acidic residues" evidence="3">
    <location>
        <begin position="31"/>
        <end position="44"/>
    </location>
</feature>
<dbReference type="InterPro" id="IPR013320">
    <property type="entry name" value="ConA-like_dom_sf"/>
</dbReference>
<protein>
    <submittedName>
        <fullName evidence="7">Uncharacterized protein</fullName>
    </submittedName>
</protein>
<evidence type="ECO:0000313" key="8">
    <source>
        <dbReference type="Proteomes" id="UP000507470"/>
    </source>
</evidence>
<evidence type="ECO:0000313" key="7">
    <source>
        <dbReference type="EMBL" id="CAC5380254.1"/>
    </source>
</evidence>
<evidence type="ECO:0000256" key="4">
    <source>
        <dbReference type="SAM" id="Phobius"/>
    </source>
</evidence>
<keyword evidence="2" id="KW-0245">EGF-like domain</keyword>
<gene>
    <name evidence="7" type="ORF">MCOR_16228</name>
</gene>
<dbReference type="PANTHER" id="PTHR24033">
    <property type="entry name" value="EGF-LIKE DOMAIN-CONTAINING PROTEIN"/>
    <property type="match status" value="1"/>
</dbReference>
<evidence type="ECO:0000256" key="2">
    <source>
        <dbReference type="PROSITE-ProRule" id="PRU00076"/>
    </source>
</evidence>
<organism evidence="7 8">
    <name type="scientific">Mytilus coruscus</name>
    <name type="common">Sea mussel</name>
    <dbReference type="NCBI Taxonomy" id="42192"/>
    <lineage>
        <taxon>Eukaryota</taxon>
        <taxon>Metazoa</taxon>
        <taxon>Spiralia</taxon>
        <taxon>Lophotrochozoa</taxon>
        <taxon>Mollusca</taxon>
        <taxon>Bivalvia</taxon>
        <taxon>Autobranchia</taxon>
        <taxon>Pteriomorphia</taxon>
        <taxon>Mytilida</taxon>
        <taxon>Mytiloidea</taxon>
        <taxon>Mytilidae</taxon>
        <taxon>Mytilinae</taxon>
        <taxon>Mytilus</taxon>
    </lineage>
</organism>
<dbReference type="GO" id="GO:0016020">
    <property type="term" value="C:membrane"/>
    <property type="evidence" value="ECO:0007669"/>
    <property type="project" value="InterPro"/>
</dbReference>
<dbReference type="Gene3D" id="2.10.25.10">
    <property type="entry name" value="Laminin"/>
    <property type="match status" value="3"/>
</dbReference>
<reference evidence="7 8" key="1">
    <citation type="submission" date="2020-06" db="EMBL/GenBank/DDBJ databases">
        <authorList>
            <person name="Li R."/>
            <person name="Bekaert M."/>
        </authorList>
    </citation>
    <scope>NUCLEOTIDE SEQUENCE [LARGE SCALE GENOMIC DNA]</scope>
    <source>
        <strain evidence="8">wild</strain>
    </source>
</reference>
<feature type="region of interest" description="Disordered" evidence="3">
    <location>
        <begin position="29"/>
        <end position="63"/>
    </location>
</feature>
<dbReference type="PROSITE" id="PS50060">
    <property type="entry name" value="MAM_2"/>
    <property type="match status" value="1"/>
</dbReference>
<dbReference type="Proteomes" id="UP000507470">
    <property type="component" value="Unassembled WGS sequence"/>
</dbReference>
<dbReference type="PROSITE" id="PS01186">
    <property type="entry name" value="EGF_2"/>
    <property type="match status" value="2"/>
</dbReference>